<evidence type="ECO:0000256" key="11">
    <source>
        <dbReference type="ARBA" id="ARBA00022989"/>
    </source>
</evidence>
<keyword evidence="19" id="KW-1185">Reference proteome</keyword>
<dbReference type="Proteomes" id="UP000028868">
    <property type="component" value="Unassembled WGS sequence"/>
</dbReference>
<keyword evidence="10 14" id="KW-0249">Electron transport</keyword>
<evidence type="ECO:0000259" key="16">
    <source>
        <dbReference type="PROSITE" id="PS50857"/>
    </source>
</evidence>
<sequence length="315" mass="36321">MKAKHLRNRWLGLLPLGLILFLSGCGQLEMTVLDPKGPVAESQYDLIVYSLWFMLGIIVVVFVLFAYMIIKYRENRPGRKESDYDPNLHGNTAIEVVWTVIPFIIVILLSIPTVTTLFDLEKPPEPGAGEEAKDPLVVYATSADWKWFFSYPEQDIETVNYLHIPTDRPIEFRLTSADSMSALWIPALGGQKYNMAGMMTKLYLQADEEGTYDGRNSNFNGEGFAEQTFKVYAESEEDFQTWVEETQNEAPQLTAERYDELLQPGITDKEAFSNTHLEYVQHHTKEDAGYVVERYREQFKDQLHLYEIDKQESFQ</sequence>
<dbReference type="PRINTS" id="PR01166">
    <property type="entry name" value="CYCOXIDASEII"/>
</dbReference>
<evidence type="ECO:0000256" key="5">
    <source>
        <dbReference type="ARBA" id="ARBA00022448"/>
    </source>
</evidence>
<dbReference type="InterPro" id="IPR045187">
    <property type="entry name" value="CcO_II"/>
</dbReference>
<evidence type="ECO:0000313" key="19">
    <source>
        <dbReference type="Proteomes" id="UP000028868"/>
    </source>
</evidence>
<keyword evidence="11 15" id="KW-1133">Transmembrane helix</keyword>
<comment type="subcellular location">
    <subcellularLocation>
        <location evidence="2">Cell membrane</location>
        <topology evidence="2">Multi-pass membrane protein</topology>
    </subcellularLocation>
</comment>
<gene>
    <name evidence="18" type="primary">qoxA</name>
    <name evidence="18" type="ORF">BN983_03540</name>
</gene>
<dbReference type="EMBL" id="CCDI010000004">
    <property type="protein sequence ID" value="CDQ25227.1"/>
    <property type="molecule type" value="Genomic_DNA"/>
</dbReference>
<keyword evidence="12 14" id="KW-0560">Oxidoreductase</keyword>
<evidence type="ECO:0000256" key="3">
    <source>
        <dbReference type="ARBA" id="ARBA00007866"/>
    </source>
</evidence>
<organism evidence="18 19">
    <name type="scientific">Halobacillus karajensis</name>
    <dbReference type="NCBI Taxonomy" id="195088"/>
    <lineage>
        <taxon>Bacteria</taxon>
        <taxon>Bacillati</taxon>
        <taxon>Bacillota</taxon>
        <taxon>Bacilli</taxon>
        <taxon>Bacillales</taxon>
        <taxon>Bacillaceae</taxon>
        <taxon>Halobacillus</taxon>
    </lineage>
</organism>
<dbReference type="PANTHER" id="PTHR22888">
    <property type="entry name" value="CYTOCHROME C OXIDASE, SUBUNIT II"/>
    <property type="match status" value="1"/>
</dbReference>
<reference evidence="19" key="1">
    <citation type="submission" date="2014-03" db="EMBL/GenBank/DDBJ databases">
        <authorList>
            <person name="Urmite Genomes U."/>
        </authorList>
    </citation>
    <scope>NUCLEOTIDE SEQUENCE [LARGE SCALE GENOMIC DNA]</scope>
    <source>
        <strain evidence="19">HD-03</strain>
    </source>
</reference>
<dbReference type="SUPFAM" id="SSF81464">
    <property type="entry name" value="Cytochrome c oxidase subunit II-like, transmembrane region"/>
    <property type="match status" value="1"/>
</dbReference>
<comment type="similarity">
    <text evidence="3 14">Belongs to the cytochrome c oxidase subunit 2 family.</text>
</comment>
<evidence type="ECO:0000256" key="14">
    <source>
        <dbReference type="PIRNR" id="PIRNR000292"/>
    </source>
</evidence>
<dbReference type="InterPro" id="IPR036257">
    <property type="entry name" value="Cyt_c_oxidase_su2_TM_sf"/>
</dbReference>
<dbReference type="EC" id="1.10.3.-" evidence="14"/>
<evidence type="ECO:0000256" key="6">
    <source>
        <dbReference type="ARBA" id="ARBA00022475"/>
    </source>
</evidence>
<feature type="transmembrane region" description="Helical" evidence="15">
    <location>
        <begin position="51"/>
        <end position="70"/>
    </location>
</feature>
<feature type="transmembrane region" description="Helical" evidence="15">
    <location>
        <begin position="91"/>
        <end position="111"/>
    </location>
</feature>
<evidence type="ECO:0000256" key="10">
    <source>
        <dbReference type="ARBA" id="ARBA00022982"/>
    </source>
</evidence>
<dbReference type="PROSITE" id="PS50999">
    <property type="entry name" value="COX2_TM"/>
    <property type="match status" value="1"/>
</dbReference>
<proteinExistence type="inferred from homology"/>
<evidence type="ECO:0000256" key="7">
    <source>
        <dbReference type="ARBA" id="ARBA00022660"/>
    </source>
</evidence>
<dbReference type="GO" id="GO:0005507">
    <property type="term" value="F:copper ion binding"/>
    <property type="evidence" value="ECO:0007669"/>
    <property type="project" value="InterPro"/>
</dbReference>
<feature type="domain" description="Cytochrome oxidase subunit II copper A binding" evidence="16">
    <location>
        <begin position="133"/>
        <end position="245"/>
    </location>
</feature>
<dbReference type="PROSITE" id="PS50857">
    <property type="entry name" value="COX2_CUA"/>
    <property type="match status" value="1"/>
</dbReference>
<keyword evidence="7 14" id="KW-0679">Respiratory chain</keyword>
<keyword evidence="6 14" id="KW-1003">Cell membrane</keyword>
<reference evidence="18 19" key="2">
    <citation type="submission" date="2014-05" db="EMBL/GenBank/DDBJ databases">
        <title>Draft genome sequence of Halobacillus karajensis HK-03.</title>
        <authorList>
            <person name="Khelaifia S."/>
            <person name="Croce O."/>
            <person name="Lagier J.C."/>
            <person name="Raoult D."/>
        </authorList>
    </citation>
    <scope>NUCLEOTIDE SEQUENCE [LARGE SCALE GENOMIC DNA]</scope>
    <source>
        <strain evidence="18 19">HD-03</strain>
    </source>
</reference>
<dbReference type="CDD" id="cd04212">
    <property type="entry name" value="CuRO_UO_II"/>
    <property type="match status" value="1"/>
</dbReference>
<dbReference type="SUPFAM" id="SSF49503">
    <property type="entry name" value="Cupredoxins"/>
    <property type="match status" value="1"/>
</dbReference>
<evidence type="ECO:0000256" key="9">
    <source>
        <dbReference type="ARBA" id="ARBA00022729"/>
    </source>
</evidence>
<dbReference type="GO" id="GO:0042773">
    <property type="term" value="P:ATP synthesis coupled electron transport"/>
    <property type="evidence" value="ECO:0007669"/>
    <property type="project" value="TreeGrafter"/>
</dbReference>
<evidence type="ECO:0000256" key="4">
    <source>
        <dbReference type="ARBA" id="ARBA00016131"/>
    </source>
</evidence>
<evidence type="ECO:0000259" key="17">
    <source>
        <dbReference type="PROSITE" id="PS50999"/>
    </source>
</evidence>
<evidence type="ECO:0000256" key="13">
    <source>
        <dbReference type="ARBA" id="ARBA00023136"/>
    </source>
</evidence>
<accession>A0A024P9Z1</accession>
<dbReference type="GO" id="GO:0004129">
    <property type="term" value="F:cytochrome-c oxidase activity"/>
    <property type="evidence" value="ECO:0007669"/>
    <property type="project" value="UniProtKB-UniRule"/>
</dbReference>
<dbReference type="GO" id="GO:0016682">
    <property type="term" value="F:oxidoreductase activity, acting on diphenols and related substances as donors, oxygen as acceptor"/>
    <property type="evidence" value="ECO:0007669"/>
    <property type="project" value="InterPro"/>
</dbReference>
<dbReference type="PROSITE" id="PS51257">
    <property type="entry name" value="PROKAR_LIPOPROTEIN"/>
    <property type="match status" value="1"/>
</dbReference>
<dbReference type="InterPro" id="IPR006333">
    <property type="entry name" value="Cyt_o_ubiquinol_oxidase_su2"/>
</dbReference>
<evidence type="ECO:0000256" key="12">
    <source>
        <dbReference type="ARBA" id="ARBA00023002"/>
    </source>
</evidence>
<keyword evidence="13 14" id="KW-0472">Membrane</keyword>
<keyword evidence="9" id="KW-0732">Signal</keyword>
<evidence type="ECO:0000256" key="2">
    <source>
        <dbReference type="ARBA" id="ARBA00004651"/>
    </source>
</evidence>
<dbReference type="Gene3D" id="2.60.40.420">
    <property type="entry name" value="Cupredoxins - blue copper proteins"/>
    <property type="match status" value="1"/>
</dbReference>
<dbReference type="Gene3D" id="1.10.287.90">
    <property type="match status" value="1"/>
</dbReference>
<keyword evidence="5 14" id="KW-0813">Transport</keyword>
<comment type="function">
    <text evidence="14">Catalyzes quinol oxidation with the concomitant reduction of oxygen to water. Subunit II transfers the electrons from a quinol to the binuclear center of the catalytic subunit I.</text>
</comment>
<dbReference type="NCBIfam" id="TIGR01432">
    <property type="entry name" value="QOXA"/>
    <property type="match status" value="1"/>
</dbReference>
<feature type="domain" description="Cytochrome oxidase subunit II transmembrane region profile" evidence="17">
    <location>
        <begin position="24"/>
        <end position="124"/>
    </location>
</feature>
<comment type="caution">
    <text evidence="18">The sequence shown here is derived from an EMBL/GenBank/DDBJ whole genome shotgun (WGS) entry which is preliminary data.</text>
</comment>
<dbReference type="InterPro" id="IPR011759">
    <property type="entry name" value="Cyt_c_oxidase_su2_TM_dom"/>
</dbReference>
<protein>
    <recommendedName>
        <fullName evidence="4 14">Quinol oxidase subunit 2</fullName>
        <ecNumber evidence="14">1.10.3.-</ecNumber>
    </recommendedName>
</protein>
<dbReference type="GO" id="GO:0009486">
    <property type="term" value="F:cytochrome bo3 ubiquinol oxidase activity"/>
    <property type="evidence" value="ECO:0007669"/>
    <property type="project" value="InterPro"/>
</dbReference>
<evidence type="ECO:0000313" key="18">
    <source>
        <dbReference type="EMBL" id="CDQ25227.1"/>
    </source>
</evidence>
<dbReference type="GO" id="GO:0005886">
    <property type="term" value="C:plasma membrane"/>
    <property type="evidence" value="ECO:0007669"/>
    <property type="project" value="UniProtKB-SubCell"/>
</dbReference>
<dbReference type="InterPro" id="IPR002429">
    <property type="entry name" value="CcO_II-like_C"/>
</dbReference>
<dbReference type="RefSeq" id="WP_035510590.1">
    <property type="nucleotide sequence ID" value="NZ_CCDH010000002.1"/>
</dbReference>
<name>A0A024P9Z1_9BACI</name>
<dbReference type="InterPro" id="IPR008972">
    <property type="entry name" value="Cupredoxin"/>
</dbReference>
<dbReference type="PIRSF" id="PIRSF000292">
    <property type="entry name" value="Ubi_od_II"/>
    <property type="match status" value="1"/>
</dbReference>
<comment type="catalytic activity">
    <reaction evidence="1 14">
        <text>2 a quinol + O2 = 2 a quinone + 2 H2O</text>
        <dbReference type="Rhea" id="RHEA:55376"/>
        <dbReference type="ChEBI" id="CHEBI:15377"/>
        <dbReference type="ChEBI" id="CHEBI:15379"/>
        <dbReference type="ChEBI" id="CHEBI:24646"/>
        <dbReference type="ChEBI" id="CHEBI:132124"/>
    </reaction>
</comment>
<dbReference type="InterPro" id="IPR034227">
    <property type="entry name" value="CuRO_UO_II"/>
</dbReference>
<keyword evidence="8 15" id="KW-0812">Transmembrane</keyword>
<dbReference type="Pfam" id="PF02790">
    <property type="entry name" value="COX2_TM"/>
    <property type="match status" value="1"/>
</dbReference>
<evidence type="ECO:0000256" key="15">
    <source>
        <dbReference type="SAM" id="Phobius"/>
    </source>
</evidence>
<evidence type="ECO:0000256" key="1">
    <source>
        <dbReference type="ARBA" id="ARBA00000725"/>
    </source>
</evidence>
<dbReference type="AlphaFoldDB" id="A0A024P9Z1"/>
<evidence type="ECO:0000256" key="8">
    <source>
        <dbReference type="ARBA" id="ARBA00022692"/>
    </source>
</evidence>
<dbReference type="PANTHER" id="PTHR22888:SF18">
    <property type="entry name" value="CYTOCHROME BO(3) UBIQUINOL OXIDASE SUBUNIT 2"/>
    <property type="match status" value="1"/>
</dbReference>
<dbReference type="InterPro" id="IPR006332">
    <property type="entry name" value="QoxA"/>
</dbReference>